<comment type="caution">
    <text evidence="1">The sequence shown here is derived from an EMBL/GenBank/DDBJ whole genome shotgun (WGS) entry which is preliminary data.</text>
</comment>
<evidence type="ECO:0000313" key="2">
    <source>
        <dbReference type="Proteomes" id="UP001173802"/>
    </source>
</evidence>
<evidence type="ECO:0000313" key="1">
    <source>
        <dbReference type="EMBL" id="MDL0082720.1"/>
    </source>
</evidence>
<organism evidence="1 2">
    <name type="scientific">Helicobacter zhangjianzhongii</name>
    <dbReference type="NCBI Taxonomy" id="2974574"/>
    <lineage>
        <taxon>Bacteria</taxon>
        <taxon>Pseudomonadati</taxon>
        <taxon>Campylobacterota</taxon>
        <taxon>Epsilonproteobacteria</taxon>
        <taxon>Campylobacterales</taxon>
        <taxon>Helicobacteraceae</taxon>
        <taxon>Helicobacter</taxon>
    </lineage>
</organism>
<name>A0ACC6FUR9_9HELI</name>
<reference evidence="1 2" key="1">
    <citation type="journal article" date="2023" name="Microorganisms">
        <title>Isolation and Genomic Characteristics of Cat-Borne Campylobacter felis sp. nov. and Sheep-Borne Campylobacter ovis sp. nov.</title>
        <authorList>
            <person name="Wang H."/>
            <person name="Li Y."/>
            <person name="Gu Y."/>
            <person name="Zhou G."/>
            <person name="Chen X."/>
            <person name="Zhang X."/>
            <person name="Shao Z."/>
            <person name="Zhang J."/>
            <person name="Zhang M."/>
        </authorList>
    </citation>
    <scope>NUCLEOTIDE SEQUENCE [LARGE SCALE GENOMIC DNA]</scope>
    <source>
        <strain evidence="1 2">XJK30-2</strain>
    </source>
</reference>
<accession>A0ACC6FUR9</accession>
<gene>
    <name evidence="1" type="ORF">NYG90_08580</name>
</gene>
<dbReference type="Proteomes" id="UP001173802">
    <property type="component" value="Unassembled WGS sequence"/>
</dbReference>
<proteinExistence type="predicted"/>
<dbReference type="EMBL" id="JANURN010000008">
    <property type="protein sequence ID" value="MDL0082720.1"/>
    <property type="molecule type" value="Genomic_DNA"/>
</dbReference>
<keyword evidence="2" id="KW-1185">Reference proteome</keyword>
<protein>
    <submittedName>
        <fullName evidence="1">Uncharacterized protein</fullName>
    </submittedName>
</protein>
<sequence>MSPDEVIMSSLRLDSKKVDSRDSACGLESWISSARSLDRPLVLSHSLALKNHDSSTTILES</sequence>